<reference evidence="6" key="1">
    <citation type="submission" date="2021-05" db="EMBL/GenBank/DDBJ databases">
        <title>Energy efficiency and biological interactions define the core microbiome of deep oligotrophic groundwater.</title>
        <authorList>
            <person name="Mehrshad M."/>
            <person name="Lopez-Fernandez M."/>
            <person name="Bell E."/>
            <person name="Bernier-Latmani R."/>
            <person name="Bertilsson S."/>
            <person name="Dopson M."/>
        </authorList>
    </citation>
    <scope>NUCLEOTIDE SEQUENCE</scope>
    <source>
        <strain evidence="6">Modern_marine.mb.64</strain>
    </source>
</reference>
<feature type="domain" description="Glycoside hydrolase family 57 N-terminal" evidence="4">
    <location>
        <begin position="108"/>
        <end position="241"/>
    </location>
</feature>
<evidence type="ECO:0000259" key="4">
    <source>
        <dbReference type="Pfam" id="PF03065"/>
    </source>
</evidence>
<evidence type="ECO:0000313" key="7">
    <source>
        <dbReference type="Proteomes" id="UP000777784"/>
    </source>
</evidence>
<comment type="caution">
    <text evidence="6">The sequence shown here is derived from an EMBL/GenBank/DDBJ whole genome shotgun (WGS) entry which is preliminary data.</text>
</comment>
<accession>A0A948W5L4</accession>
<proteinExistence type="inferred from homology"/>
<organism evidence="6 7">
    <name type="scientific">Eiseniibacteriota bacterium</name>
    <dbReference type="NCBI Taxonomy" id="2212470"/>
    <lineage>
        <taxon>Bacteria</taxon>
        <taxon>Candidatus Eiseniibacteriota</taxon>
    </lineage>
</organism>
<gene>
    <name evidence="6" type="ORF">KJ970_04320</name>
</gene>
<dbReference type="InterPro" id="IPR027291">
    <property type="entry name" value="Glyco_hydro_38_N_sf"/>
</dbReference>
<dbReference type="NCBIfam" id="TIGR04183">
    <property type="entry name" value="Por_Secre_tail"/>
    <property type="match status" value="1"/>
</dbReference>
<dbReference type="InterPro" id="IPR011330">
    <property type="entry name" value="Glyco_hydro/deAcase_b/a-brl"/>
</dbReference>
<dbReference type="Gene3D" id="2.60.40.4070">
    <property type="match status" value="1"/>
</dbReference>
<evidence type="ECO:0000256" key="1">
    <source>
        <dbReference type="ARBA" id="ARBA00006821"/>
    </source>
</evidence>
<dbReference type="InterPro" id="IPR026444">
    <property type="entry name" value="Secre_tail"/>
</dbReference>
<dbReference type="InterPro" id="IPR004300">
    <property type="entry name" value="Glyco_hydro_57_N"/>
</dbReference>
<evidence type="ECO:0000256" key="2">
    <source>
        <dbReference type="ARBA" id="ARBA00023277"/>
    </source>
</evidence>
<dbReference type="Pfam" id="PF03065">
    <property type="entry name" value="Glyco_hydro_57"/>
    <property type="match status" value="1"/>
</dbReference>
<dbReference type="Gene3D" id="3.20.110.10">
    <property type="entry name" value="Glycoside hydrolase 38, N terminal domain"/>
    <property type="match status" value="1"/>
</dbReference>
<dbReference type="AlphaFoldDB" id="A0A948W5L4"/>
<feature type="domain" description="FlgD/Vpr Ig-like" evidence="5">
    <location>
        <begin position="876"/>
        <end position="935"/>
    </location>
</feature>
<evidence type="ECO:0000259" key="5">
    <source>
        <dbReference type="Pfam" id="PF13860"/>
    </source>
</evidence>
<sequence>MIRSRGTLLIVTLLISALCGLLSGFIDGSAASTGVHTSYLWHMHQPIYWPDNSTWTPGRYETAYETIALGHSESDVFSIFNVDDRVAAYQWSPRDAVNSMLDLPEAGAQVSFAGALIENIKSLGDAGWNGGRYASNWSANFREARGWTTSGGKRRMDMVVVGHHHGINALMDENAVRKELACAKAIYDTAWGDNDYSKGFFPAEMCFSERLIPALVEAGLEWVIVPDVHIARACANYPYAANEDNCDPPNAADKINPAQNDYTSHYISRGVTLKVPYPFGFTPHQAEAVDPLTGEVSQIVVIPAANAMGWEEGSGMFGTGSIDAMASSNNPNQPMLVLFAHDGDNHWAGGYSYYYESVPQFSHQAASAGYTPTVVAQYLQDHPVPADDIVHIEDGGWVNADGDFGSPQYINWNWPLVDPSGAFDIPSGWAEDERNWAVLTAAQNRVETAEQILGGVDPEKIVNPTGANNAERAWHHLLAGYESGYMYYGSSIDMEIKATLACNNAVTAADAVIAGGSDGTAPTIWLPQRLPWNPGGSGGGALWGYPGGAGAPMSSDFHIWTFAYDVSGLARIELMIREDLDGWNDPESHDNETFAGGAETGAWTALPMTYRDFPIGEPWDIPGIDFTVLPDYIADEYWLQLTGYAETLLDYYVEAEDNLGNIKRTPIQHVYVGEDASGGYVMDGSLDDGVALLASGGGLSLWGAREDNILYLATEGIGATADLDHFLMVLTDTSSVVNAPWAKSGSVREWDYFLAAEDGNGWIGWFDAAQSVQSGVSYGLAQGAVLEGTLNLDALYPGGIPETFWLAALGYETQDGGALIAQAPAGNGNGNVEGVEYCELAPASEVDDPAQQLFNGLSLSPHPTPFSSHLTLRLELPQAQNVQIDIFNIAGQRVAQIYDGPAATGSRDLSWNGRKSDGTACPNGIYWIKASGETGSVSARCVLMR</sequence>
<comment type="similarity">
    <text evidence="1 3">Belongs to the glycosyl hydrolase 57 family.</text>
</comment>
<dbReference type="SUPFAM" id="SSF88713">
    <property type="entry name" value="Glycoside hydrolase/deacetylase"/>
    <property type="match status" value="1"/>
</dbReference>
<evidence type="ECO:0000313" key="6">
    <source>
        <dbReference type="EMBL" id="MBU2690130.1"/>
    </source>
</evidence>
<dbReference type="Pfam" id="PF13860">
    <property type="entry name" value="FlgD_ig"/>
    <property type="match status" value="1"/>
</dbReference>
<dbReference type="EMBL" id="JAHJDP010000023">
    <property type="protein sequence ID" value="MBU2690130.1"/>
    <property type="molecule type" value="Genomic_DNA"/>
</dbReference>
<name>A0A948W5L4_UNCEI</name>
<dbReference type="Proteomes" id="UP000777784">
    <property type="component" value="Unassembled WGS sequence"/>
</dbReference>
<evidence type="ECO:0000256" key="3">
    <source>
        <dbReference type="RuleBase" id="RU361196"/>
    </source>
</evidence>
<keyword evidence="2 3" id="KW-0119">Carbohydrate metabolism</keyword>
<dbReference type="GO" id="GO:0003824">
    <property type="term" value="F:catalytic activity"/>
    <property type="evidence" value="ECO:0007669"/>
    <property type="project" value="InterPro"/>
</dbReference>
<dbReference type="InterPro" id="IPR025965">
    <property type="entry name" value="FlgD/Vpr_Ig-like"/>
</dbReference>
<protein>
    <submittedName>
        <fullName evidence="6">T9SS type A sorting domain-containing protein</fullName>
    </submittedName>
</protein>
<dbReference type="GO" id="GO:0005975">
    <property type="term" value="P:carbohydrate metabolic process"/>
    <property type="evidence" value="ECO:0007669"/>
    <property type="project" value="InterPro"/>
</dbReference>